<dbReference type="SUPFAM" id="SSF52402">
    <property type="entry name" value="Adenine nucleotide alpha hydrolases-like"/>
    <property type="match status" value="2"/>
</dbReference>
<evidence type="ECO:0000256" key="1">
    <source>
        <dbReference type="ARBA" id="ARBA00008791"/>
    </source>
</evidence>
<dbReference type="PANTHER" id="PTHR46268:SF27">
    <property type="entry name" value="UNIVERSAL STRESS PROTEIN RV2623"/>
    <property type="match status" value="1"/>
</dbReference>
<evidence type="ECO:0000259" key="5">
    <source>
        <dbReference type="PROSITE" id="PS51371"/>
    </source>
</evidence>
<gene>
    <name evidence="6" type="ORF">SAMN05444320_105564</name>
</gene>
<dbReference type="EMBL" id="FQVN01000005">
    <property type="protein sequence ID" value="SHF94240.1"/>
    <property type="molecule type" value="Genomic_DNA"/>
</dbReference>
<dbReference type="RefSeq" id="WP_083959805.1">
    <property type="nucleotide sequence ID" value="NZ_FQVN01000005.1"/>
</dbReference>
<dbReference type="PRINTS" id="PR01438">
    <property type="entry name" value="UNVRSLSTRESS"/>
</dbReference>
<dbReference type="PROSITE" id="PS51371">
    <property type="entry name" value="CBS"/>
    <property type="match status" value="2"/>
</dbReference>
<dbReference type="Gene3D" id="3.10.580.10">
    <property type="entry name" value="CBS-domain"/>
    <property type="match status" value="2"/>
</dbReference>
<evidence type="ECO:0000256" key="3">
    <source>
        <dbReference type="ARBA" id="ARBA00022840"/>
    </source>
</evidence>
<dbReference type="Pfam" id="PF00571">
    <property type="entry name" value="CBS"/>
    <property type="match status" value="2"/>
</dbReference>
<keyword evidence="2" id="KW-0547">Nucleotide-binding</keyword>
<dbReference type="GO" id="GO:0005524">
    <property type="term" value="F:ATP binding"/>
    <property type="evidence" value="ECO:0007669"/>
    <property type="project" value="UniProtKB-KW"/>
</dbReference>
<dbReference type="SUPFAM" id="SSF54631">
    <property type="entry name" value="CBS-domain pair"/>
    <property type="match status" value="1"/>
</dbReference>
<sequence>MAVPAVSSVMSRDVVAVRPEASFEEIAALVVDRELGEVPVTDDRGHVLGVVSEADLVAEAEQRTSSDATDPRTRRLTAADVMTVSVACVRQDDPVAVAARRLVEANVRSLFVLDSADRLTGVVARRDLLRRYLRPNERNHVDVPVPARTSAAVRSNGQQRGEERRMPAVLVGIAGVEGEDARVVAWAAEEATRRGLPLRLVHVIAPQPYEMPFTLGGQVLPLDDAALREAARTSLDEAVAQVRTTHPELAVTASLADGRPEAVLRAESARAAMLVVGAHRHGALAEAVLGSTAGDMSVSAKCPVVAVPVDEQRSSTAGPVVLGVDDAETSRAAAEFAFAEASWRGVELHAVHCWPGPPALSEGLPEPQDHELVLTGALSGLAGRYPDVTVHALSVNGEAPTELLHRSQGAALLVVGTHGRRRVGAVILGSVSRQLLRSATCPVAVVRTHS</sequence>
<evidence type="ECO:0000313" key="7">
    <source>
        <dbReference type="Proteomes" id="UP000184501"/>
    </source>
</evidence>
<dbReference type="Pfam" id="PF00582">
    <property type="entry name" value="Usp"/>
    <property type="match status" value="2"/>
</dbReference>
<name>A0A1M5FRR3_STRHI</name>
<dbReference type="SMART" id="SM00116">
    <property type="entry name" value="CBS"/>
    <property type="match status" value="2"/>
</dbReference>
<dbReference type="OrthoDB" id="3404132at2"/>
<keyword evidence="3" id="KW-0067">ATP-binding</keyword>
<evidence type="ECO:0000313" key="6">
    <source>
        <dbReference type="EMBL" id="SHF94240.1"/>
    </source>
</evidence>
<dbReference type="STRING" id="2017.SAMN05444320_105564"/>
<feature type="domain" description="CBS" evidence="5">
    <location>
        <begin position="10"/>
        <end position="66"/>
    </location>
</feature>
<dbReference type="InterPro" id="IPR000644">
    <property type="entry name" value="CBS_dom"/>
</dbReference>
<feature type="domain" description="CBS" evidence="5">
    <location>
        <begin position="82"/>
        <end position="138"/>
    </location>
</feature>
<protein>
    <submittedName>
        <fullName evidence="6">CBS domain-containing protein</fullName>
    </submittedName>
</protein>
<organism evidence="6 7">
    <name type="scientific">Streptoalloteichus hindustanus</name>
    <dbReference type="NCBI Taxonomy" id="2017"/>
    <lineage>
        <taxon>Bacteria</taxon>
        <taxon>Bacillati</taxon>
        <taxon>Actinomycetota</taxon>
        <taxon>Actinomycetes</taxon>
        <taxon>Pseudonocardiales</taxon>
        <taxon>Pseudonocardiaceae</taxon>
        <taxon>Streptoalloteichus</taxon>
    </lineage>
</organism>
<comment type="similarity">
    <text evidence="1">Belongs to the universal stress protein A family.</text>
</comment>
<evidence type="ECO:0000256" key="2">
    <source>
        <dbReference type="ARBA" id="ARBA00022741"/>
    </source>
</evidence>
<dbReference type="InterPro" id="IPR046342">
    <property type="entry name" value="CBS_dom_sf"/>
</dbReference>
<dbReference type="PANTHER" id="PTHR46268">
    <property type="entry name" value="STRESS RESPONSE PROTEIN NHAX"/>
    <property type="match status" value="1"/>
</dbReference>
<dbReference type="InterPro" id="IPR014729">
    <property type="entry name" value="Rossmann-like_a/b/a_fold"/>
</dbReference>
<dbReference type="Proteomes" id="UP000184501">
    <property type="component" value="Unassembled WGS sequence"/>
</dbReference>
<dbReference type="AlphaFoldDB" id="A0A1M5FRR3"/>
<reference evidence="6 7" key="1">
    <citation type="submission" date="2016-11" db="EMBL/GenBank/DDBJ databases">
        <authorList>
            <person name="Jaros S."/>
            <person name="Januszkiewicz K."/>
            <person name="Wedrychowicz H."/>
        </authorList>
    </citation>
    <scope>NUCLEOTIDE SEQUENCE [LARGE SCALE GENOMIC DNA]</scope>
    <source>
        <strain evidence="6 7">DSM 44523</strain>
    </source>
</reference>
<proteinExistence type="inferred from homology"/>
<dbReference type="Gene3D" id="3.40.50.620">
    <property type="entry name" value="HUPs"/>
    <property type="match status" value="2"/>
</dbReference>
<accession>A0A1M5FRR3</accession>
<dbReference type="InterPro" id="IPR006015">
    <property type="entry name" value="Universal_stress_UspA"/>
</dbReference>
<keyword evidence="7" id="KW-1185">Reference proteome</keyword>
<evidence type="ECO:0000256" key="4">
    <source>
        <dbReference type="PROSITE-ProRule" id="PRU00703"/>
    </source>
</evidence>
<dbReference type="InterPro" id="IPR006016">
    <property type="entry name" value="UspA"/>
</dbReference>
<keyword evidence="4" id="KW-0129">CBS domain</keyword>